<protein>
    <submittedName>
        <fullName evidence="1">Uncharacterized protein</fullName>
    </submittedName>
</protein>
<dbReference type="Proteomes" id="UP000023152">
    <property type="component" value="Unassembled WGS sequence"/>
</dbReference>
<comment type="caution">
    <text evidence="1">The sequence shown here is derived from an EMBL/GenBank/DDBJ whole genome shotgun (WGS) entry which is preliminary data.</text>
</comment>
<accession>X6NN86</accession>
<proteinExistence type="predicted"/>
<reference evidence="1 2" key="1">
    <citation type="journal article" date="2013" name="Curr. Biol.">
        <title>The Genome of the Foraminiferan Reticulomyxa filosa.</title>
        <authorList>
            <person name="Glockner G."/>
            <person name="Hulsmann N."/>
            <person name="Schleicher M."/>
            <person name="Noegel A.A."/>
            <person name="Eichinger L."/>
            <person name="Gallinger C."/>
            <person name="Pawlowski J."/>
            <person name="Sierra R."/>
            <person name="Euteneuer U."/>
            <person name="Pillet L."/>
            <person name="Moustafa A."/>
            <person name="Platzer M."/>
            <person name="Groth M."/>
            <person name="Szafranski K."/>
            <person name="Schliwa M."/>
        </authorList>
    </citation>
    <scope>NUCLEOTIDE SEQUENCE [LARGE SCALE GENOMIC DNA]</scope>
</reference>
<evidence type="ECO:0000313" key="2">
    <source>
        <dbReference type="Proteomes" id="UP000023152"/>
    </source>
</evidence>
<keyword evidence="2" id="KW-1185">Reference proteome</keyword>
<name>X6NN86_RETFI</name>
<sequence>MLYVRNYTIFNLMCNQNLYGNTSKTQIDLTSVLAWWKILQLWSLQIDWIVLFSDTKRLLLSSSSKIVRDYLSYVSLIQMLKTVGKNSKNIIQKCMVFIMDGYLIVFKLL</sequence>
<gene>
    <name evidence="1" type="ORF">RFI_09388</name>
</gene>
<dbReference type="EMBL" id="ASPP01007069">
    <property type="protein sequence ID" value="ETO27745.1"/>
    <property type="molecule type" value="Genomic_DNA"/>
</dbReference>
<organism evidence="1 2">
    <name type="scientific">Reticulomyxa filosa</name>
    <dbReference type="NCBI Taxonomy" id="46433"/>
    <lineage>
        <taxon>Eukaryota</taxon>
        <taxon>Sar</taxon>
        <taxon>Rhizaria</taxon>
        <taxon>Retaria</taxon>
        <taxon>Foraminifera</taxon>
        <taxon>Monothalamids</taxon>
        <taxon>Reticulomyxidae</taxon>
        <taxon>Reticulomyxa</taxon>
    </lineage>
</organism>
<evidence type="ECO:0000313" key="1">
    <source>
        <dbReference type="EMBL" id="ETO27745.1"/>
    </source>
</evidence>
<dbReference type="AlphaFoldDB" id="X6NN86"/>